<dbReference type="Proteomes" id="UP001348817">
    <property type="component" value="Chromosome"/>
</dbReference>
<sequence length="397" mass="46479">MAHSVRMNIKNPRYQPKDKKMKLFCRIVFLALIVFSCDSGEKRNVEIEGYLKSNHLSPKDYVISKFVDHDYVFVGEQHRIKHEVEFVSAMIPELYKNGITNLAIEYGVSSNQPMLDSLLSMKQWDQDFAYQVASGGFFITWGYQEYIDILKRAWEVNQTIPKGQKRFRIVYLNTDYFPEKRGKAKYGGVDPDMHMSKLLQKEVIDKNEKALIYSGMNHAFTQFHQPFYRSKKGKSFIRYDKRLGNLIHKEYPDKTFTIFLHAPWESRKRNSRRMVRPVNGVIDVCMKYLENKPMGVDINGTPLGQLKSSDSFYSIADEYVTFGDICDGYIFLKPYSEFERVSVANNFYTKENLDRIRKYYIGIGISEKKVNSWTKETIDRIISDEANFLIKGAKRLK</sequence>
<protein>
    <recommendedName>
        <fullName evidence="3">Haem-binding uptake Tiki superfamily ChaN domain-containing protein</fullName>
    </recommendedName>
</protein>
<keyword evidence="2" id="KW-1185">Reference proteome</keyword>
<dbReference type="Gene3D" id="3.40.50.11550">
    <property type="match status" value="1"/>
</dbReference>
<dbReference type="SUPFAM" id="SSF159501">
    <property type="entry name" value="EreA/ChaN-like"/>
    <property type="match status" value="1"/>
</dbReference>
<dbReference type="AlphaFoldDB" id="A0AAU9CL80"/>
<dbReference type="RefSeq" id="WP_338393940.1">
    <property type="nucleotide sequence ID" value="NZ_AP025314.1"/>
</dbReference>
<accession>A0AAU9CL80</accession>
<organism evidence="1 2">
    <name type="scientific">Fulvitalea axinellae</name>
    <dbReference type="NCBI Taxonomy" id="1182444"/>
    <lineage>
        <taxon>Bacteria</taxon>
        <taxon>Pseudomonadati</taxon>
        <taxon>Bacteroidota</taxon>
        <taxon>Cytophagia</taxon>
        <taxon>Cytophagales</taxon>
        <taxon>Persicobacteraceae</taxon>
        <taxon>Fulvitalea</taxon>
    </lineage>
</organism>
<proteinExistence type="predicted"/>
<evidence type="ECO:0008006" key="3">
    <source>
        <dbReference type="Google" id="ProtNLM"/>
    </source>
</evidence>
<reference evidence="1 2" key="1">
    <citation type="submission" date="2021-12" db="EMBL/GenBank/DDBJ databases">
        <title>Genome sequencing of bacteria with rrn-lacking chromosome and rrn-plasmid.</title>
        <authorList>
            <person name="Anda M."/>
            <person name="Iwasaki W."/>
        </authorList>
    </citation>
    <scope>NUCLEOTIDE SEQUENCE [LARGE SCALE GENOMIC DNA]</scope>
    <source>
        <strain evidence="1 2">DSM 100852</strain>
    </source>
</reference>
<gene>
    <name evidence="1" type="ORF">FUAX_11290</name>
</gene>
<evidence type="ECO:0000313" key="2">
    <source>
        <dbReference type="Proteomes" id="UP001348817"/>
    </source>
</evidence>
<evidence type="ECO:0000313" key="1">
    <source>
        <dbReference type="EMBL" id="BDD08697.1"/>
    </source>
</evidence>
<dbReference type="EMBL" id="AP025314">
    <property type="protein sequence ID" value="BDD08697.1"/>
    <property type="molecule type" value="Genomic_DNA"/>
</dbReference>
<name>A0AAU9CL80_9BACT</name>
<dbReference type="KEGG" id="fax:FUAX_11290"/>